<sequence length="349" mass="38675">MKSSGTMPPDESRAQVLITTVIAFLVMDYTFVALRFWSRRIQRTKLRSDDLFVIAGLLLITGTCGISIWAVKHGGVGRHLQYVSKPERVRWLKSVYIAAPSVYIVSASFPKLAVVSIYLQIFNPGPSRICCWIIAIALAVGPVIQVPICVWQCVPVAYLWDKSIPGGHCLQQAHMFRYGSLPNIVTDVAILVLPMPLIWKLHTSTRVKIGLLITFLLGSIGLVTSILRFVAFFTPIVDGTWAAVPLLCWVIIEPSIYLLAACLLTFKPLLRYVAQESSLSRRIRSWSSARSGRHRDSLYGQGPGGGGTRLPSDDGKSDNKILREREFCVERTVDSSEAFGMSSVFSSRS</sequence>
<feature type="transmembrane region" description="Helical" evidence="7">
    <location>
        <begin position="91"/>
        <end position="119"/>
    </location>
</feature>
<evidence type="ECO:0000256" key="2">
    <source>
        <dbReference type="ARBA" id="ARBA00022692"/>
    </source>
</evidence>
<keyword evidence="4 7" id="KW-0472">Membrane</keyword>
<feature type="transmembrane region" description="Helical" evidence="7">
    <location>
        <begin position="211"/>
        <end position="236"/>
    </location>
</feature>
<evidence type="ECO:0000256" key="6">
    <source>
        <dbReference type="SAM" id="MobiDB-lite"/>
    </source>
</evidence>
<name>A0A6A5KKG9_9PLEO</name>
<dbReference type="PANTHER" id="PTHR33048">
    <property type="entry name" value="PTH11-LIKE INTEGRAL MEMBRANE PROTEIN (AFU_ORTHOLOGUE AFUA_5G11245)"/>
    <property type="match status" value="1"/>
</dbReference>
<feature type="region of interest" description="Disordered" evidence="6">
    <location>
        <begin position="292"/>
        <end position="319"/>
    </location>
</feature>
<dbReference type="EMBL" id="ML975276">
    <property type="protein sequence ID" value="KAF1836192.1"/>
    <property type="molecule type" value="Genomic_DNA"/>
</dbReference>
<evidence type="ECO:0000256" key="7">
    <source>
        <dbReference type="SAM" id="Phobius"/>
    </source>
</evidence>
<evidence type="ECO:0000259" key="8">
    <source>
        <dbReference type="Pfam" id="PF20684"/>
    </source>
</evidence>
<dbReference type="AlphaFoldDB" id="A0A6A5KKG9"/>
<accession>A0A6A5KKG9</accession>
<evidence type="ECO:0000256" key="4">
    <source>
        <dbReference type="ARBA" id="ARBA00023136"/>
    </source>
</evidence>
<protein>
    <recommendedName>
        <fullName evidence="8">Rhodopsin domain-containing protein</fullName>
    </recommendedName>
</protein>
<organism evidence="9 10">
    <name type="scientific">Decorospora gaudefroyi</name>
    <dbReference type="NCBI Taxonomy" id="184978"/>
    <lineage>
        <taxon>Eukaryota</taxon>
        <taxon>Fungi</taxon>
        <taxon>Dikarya</taxon>
        <taxon>Ascomycota</taxon>
        <taxon>Pezizomycotina</taxon>
        <taxon>Dothideomycetes</taxon>
        <taxon>Pleosporomycetidae</taxon>
        <taxon>Pleosporales</taxon>
        <taxon>Pleosporineae</taxon>
        <taxon>Pleosporaceae</taxon>
        <taxon>Decorospora</taxon>
    </lineage>
</organism>
<dbReference type="Proteomes" id="UP000800040">
    <property type="component" value="Unassembled WGS sequence"/>
</dbReference>
<dbReference type="InterPro" id="IPR052337">
    <property type="entry name" value="SAT4-like"/>
</dbReference>
<feature type="transmembrane region" description="Helical" evidence="7">
    <location>
        <begin position="16"/>
        <end position="38"/>
    </location>
</feature>
<dbReference type="OrthoDB" id="10017208at2759"/>
<evidence type="ECO:0000313" key="9">
    <source>
        <dbReference type="EMBL" id="KAF1836192.1"/>
    </source>
</evidence>
<keyword evidence="2 7" id="KW-0812">Transmembrane</keyword>
<reference evidence="9" key="1">
    <citation type="submission" date="2020-01" db="EMBL/GenBank/DDBJ databases">
        <authorList>
            <consortium name="DOE Joint Genome Institute"/>
            <person name="Haridas S."/>
            <person name="Albert R."/>
            <person name="Binder M."/>
            <person name="Bloem J."/>
            <person name="Labutti K."/>
            <person name="Salamov A."/>
            <person name="Andreopoulos B."/>
            <person name="Baker S.E."/>
            <person name="Barry K."/>
            <person name="Bills G."/>
            <person name="Bluhm B.H."/>
            <person name="Cannon C."/>
            <person name="Castanera R."/>
            <person name="Culley D.E."/>
            <person name="Daum C."/>
            <person name="Ezra D."/>
            <person name="Gonzalez J.B."/>
            <person name="Henrissat B."/>
            <person name="Kuo A."/>
            <person name="Liang C."/>
            <person name="Lipzen A."/>
            <person name="Lutzoni F."/>
            <person name="Magnuson J."/>
            <person name="Mondo S."/>
            <person name="Nolan M."/>
            <person name="Ohm R."/>
            <person name="Pangilinan J."/>
            <person name="Park H.-J."/>
            <person name="Ramirez L."/>
            <person name="Alfaro M."/>
            <person name="Sun H."/>
            <person name="Tritt A."/>
            <person name="Yoshinaga Y."/>
            <person name="Zwiers L.-H."/>
            <person name="Turgeon B.G."/>
            <person name="Goodwin S.B."/>
            <person name="Spatafora J.W."/>
            <person name="Crous P.W."/>
            <person name="Grigoriev I.V."/>
        </authorList>
    </citation>
    <scope>NUCLEOTIDE SEQUENCE</scope>
    <source>
        <strain evidence="9">P77</strain>
    </source>
</reference>
<evidence type="ECO:0000256" key="5">
    <source>
        <dbReference type="ARBA" id="ARBA00038359"/>
    </source>
</evidence>
<feature type="transmembrane region" description="Helical" evidence="7">
    <location>
        <begin position="180"/>
        <end position="199"/>
    </location>
</feature>
<evidence type="ECO:0000313" key="10">
    <source>
        <dbReference type="Proteomes" id="UP000800040"/>
    </source>
</evidence>
<evidence type="ECO:0000256" key="3">
    <source>
        <dbReference type="ARBA" id="ARBA00022989"/>
    </source>
</evidence>
<comment type="subcellular location">
    <subcellularLocation>
        <location evidence="1">Membrane</location>
        <topology evidence="1">Multi-pass membrane protein</topology>
    </subcellularLocation>
</comment>
<keyword evidence="10" id="KW-1185">Reference proteome</keyword>
<dbReference type="InterPro" id="IPR049326">
    <property type="entry name" value="Rhodopsin_dom_fungi"/>
</dbReference>
<feature type="domain" description="Rhodopsin" evidence="8">
    <location>
        <begin position="34"/>
        <end position="271"/>
    </location>
</feature>
<dbReference type="Pfam" id="PF20684">
    <property type="entry name" value="Fung_rhodopsin"/>
    <property type="match status" value="1"/>
</dbReference>
<keyword evidence="3 7" id="KW-1133">Transmembrane helix</keyword>
<evidence type="ECO:0000256" key="1">
    <source>
        <dbReference type="ARBA" id="ARBA00004141"/>
    </source>
</evidence>
<dbReference type="GO" id="GO:0016020">
    <property type="term" value="C:membrane"/>
    <property type="evidence" value="ECO:0007669"/>
    <property type="project" value="UniProtKB-SubCell"/>
</dbReference>
<feature type="transmembrane region" description="Helical" evidence="7">
    <location>
        <begin position="131"/>
        <end position="160"/>
    </location>
</feature>
<gene>
    <name evidence="9" type="ORF">BDW02DRAFT_567243</name>
</gene>
<proteinExistence type="inferred from homology"/>
<comment type="similarity">
    <text evidence="5">Belongs to the SAT4 family.</text>
</comment>
<dbReference type="PANTHER" id="PTHR33048:SF47">
    <property type="entry name" value="INTEGRAL MEMBRANE PROTEIN-RELATED"/>
    <property type="match status" value="1"/>
</dbReference>
<feature type="transmembrane region" description="Helical" evidence="7">
    <location>
        <begin position="50"/>
        <end position="71"/>
    </location>
</feature>
<feature type="transmembrane region" description="Helical" evidence="7">
    <location>
        <begin position="242"/>
        <end position="266"/>
    </location>
</feature>